<accession>A0A1M5F3H0</accession>
<dbReference type="EMBL" id="FQVE01000003">
    <property type="protein sequence ID" value="SHF85741.1"/>
    <property type="molecule type" value="Genomic_DNA"/>
</dbReference>
<dbReference type="Pfam" id="PF07675">
    <property type="entry name" value="Cleaved_Adhesin"/>
    <property type="match status" value="1"/>
</dbReference>
<sequence>MKKILLSAGLFSFVLGTAQTTIFEDSFESYADFAYTTGTVGNWTLTDVDGKNSYVLDGSTFPNQGTPKAFIVFNKAGIVPATISTQTAARTGNKAMACFDASAPVPRVNNDWLISPQMKLGSTGNSLSFWAKSIHEDYGLEKFNVWVSTTNTATASFTKINTNVIVTPSVVEWNQHTFNLDAYAGQNVYIAIQCVSDDQFALFIDDFKVTTTGTLGTSEVAKTSSVSSVYPNPVSDILNVKSNSKINSVEIFDVAGRKVDANLNGDKVNVQNLNAGSYIINIVTKEGKTTEKFIKK</sequence>
<evidence type="ECO:0000256" key="1">
    <source>
        <dbReference type="ARBA" id="ARBA00022729"/>
    </source>
</evidence>
<evidence type="ECO:0000259" key="4">
    <source>
        <dbReference type="Pfam" id="PF18962"/>
    </source>
</evidence>
<reference evidence="6" key="1">
    <citation type="submission" date="2016-11" db="EMBL/GenBank/DDBJ databases">
        <authorList>
            <person name="Varghese N."/>
            <person name="Submissions S."/>
        </authorList>
    </citation>
    <scope>NUCLEOTIDE SEQUENCE [LARGE SCALE GENOMIC DNA]</scope>
    <source>
        <strain evidence="6">YR203</strain>
    </source>
</reference>
<evidence type="ECO:0000259" key="3">
    <source>
        <dbReference type="Pfam" id="PF07675"/>
    </source>
</evidence>
<dbReference type="Pfam" id="PF18962">
    <property type="entry name" value="Por_Secre_tail"/>
    <property type="match status" value="1"/>
</dbReference>
<proteinExistence type="predicted"/>
<dbReference type="AlphaFoldDB" id="A0A1M5F3H0"/>
<feature type="signal peptide" evidence="2">
    <location>
        <begin position="1"/>
        <end position="18"/>
    </location>
</feature>
<dbReference type="InterPro" id="IPR026444">
    <property type="entry name" value="Secre_tail"/>
</dbReference>
<dbReference type="RefSeq" id="WP_073174401.1">
    <property type="nucleotide sequence ID" value="NZ_FQVE01000003.1"/>
</dbReference>
<feature type="chain" id="PRO_5012341308" evidence="2">
    <location>
        <begin position="19"/>
        <end position="296"/>
    </location>
</feature>
<evidence type="ECO:0000313" key="6">
    <source>
        <dbReference type="Proteomes" id="UP000184108"/>
    </source>
</evidence>
<dbReference type="Gene3D" id="2.60.120.200">
    <property type="match status" value="1"/>
</dbReference>
<protein>
    <submittedName>
        <fullName evidence="5">Por secretion system C-terminal sorting domain-containing protein</fullName>
    </submittedName>
</protein>
<dbReference type="NCBIfam" id="TIGR04183">
    <property type="entry name" value="Por_Secre_tail"/>
    <property type="match status" value="1"/>
</dbReference>
<dbReference type="NCBIfam" id="NF038128">
    <property type="entry name" value="choice_anch_J"/>
    <property type="match status" value="1"/>
</dbReference>
<evidence type="ECO:0000256" key="2">
    <source>
        <dbReference type="SAM" id="SignalP"/>
    </source>
</evidence>
<gene>
    <name evidence="5" type="ORF">SAMN02787073_3118</name>
</gene>
<name>A0A1M5F3H0_9FLAO</name>
<dbReference type="InterPro" id="IPR011628">
    <property type="entry name" value="Cleaved_adhesin"/>
</dbReference>
<feature type="domain" description="Cleaved adhesin" evidence="3">
    <location>
        <begin position="84"/>
        <end position="167"/>
    </location>
</feature>
<dbReference type="Proteomes" id="UP000184108">
    <property type="component" value="Unassembled WGS sequence"/>
</dbReference>
<keyword evidence="1 2" id="KW-0732">Signal</keyword>
<organism evidence="5 6">
    <name type="scientific">Chryseobacterium vrystaatense</name>
    <dbReference type="NCBI Taxonomy" id="307480"/>
    <lineage>
        <taxon>Bacteria</taxon>
        <taxon>Pseudomonadati</taxon>
        <taxon>Bacteroidota</taxon>
        <taxon>Flavobacteriia</taxon>
        <taxon>Flavobacteriales</taxon>
        <taxon>Weeksellaceae</taxon>
        <taxon>Chryseobacterium group</taxon>
        <taxon>Chryseobacterium</taxon>
    </lineage>
</organism>
<feature type="domain" description="Secretion system C-terminal sorting" evidence="4">
    <location>
        <begin position="229"/>
        <end position="294"/>
    </location>
</feature>
<evidence type="ECO:0000313" key="5">
    <source>
        <dbReference type="EMBL" id="SHF85741.1"/>
    </source>
</evidence>